<dbReference type="EnsemblPlants" id="AES77668">
    <property type="protein sequence ID" value="AES77668"/>
    <property type="gene ID" value="MTR_7g013520"/>
</dbReference>
<proteinExistence type="predicted"/>
<organism evidence="2 4">
    <name type="scientific">Medicago truncatula</name>
    <name type="common">Barrel medic</name>
    <name type="synonym">Medicago tribuloides</name>
    <dbReference type="NCBI Taxonomy" id="3880"/>
    <lineage>
        <taxon>Eukaryota</taxon>
        <taxon>Viridiplantae</taxon>
        <taxon>Streptophyta</taxon>
        <taxon>Embryophyta</taxon>
        <taxon>Tracheophyta</taxon>
        <taxon>Spermatophyta</taxon>
        <taxon>Magnoliopsida</taxon>
        <taxon>eudicotyledons</taxon>
        <taxon>Gunneridae</taxon>
        <taxon>Pentapetalae</taxon>
        <taxon>rosids</taxon>
        <taxon>fabids</taxon>
        <taxon>Fabales</taxon>
        <taxon>Fabaceae</taxon>
        <taxon>Papilionoideae</taxon>
        <taxon>50 kb inversion clade</taxon>
        <taxon>NPAAA clade</taxon>
        <taxon>Hologalegina</taxon>
        <taxon>IRL clade</taxon>
        <taxon>Trifolieae</taxon>
        <taxon>Medicago</taxon>
    </lineage>
</organism>
<reference evidence="3" key="3">
    <citation type="submission" date="2015-04" db="UniProtKB">
        <authorList>
            <consortium name="EnsemblPlants"/>
        </authorList>
    </citation>
    <scope>IDENTIFICATION</scope>
    <source>
        <strain evidence="3">cv. Jemalong A17</strain>
    </source>
</reference>
<dbReference type="InterPro" id="IPR036397">
    <property type="entry name" value="RNaseH_sf"/>
</dbReference>
<dbReference type="Proteomes" id="UP000002051">
    <property type="component" value="Unassembled WGS sequence"/>
</dbReference>
<keyword evidence="4" id="KW-1185">Reference proteome</keyword>
<dbReference type="InterPro" id="IPR052929">
    <property type="entry name" value="RNase_H-like_EbsB-rel"/>
</dbReference>
<evidence type="ECO:0000313" key="3">
    <source>
        <dbReference type="EnsemblPlants" id="AES77668"/>
    </source>
</evidence>
<dbReference type="AlphaFoldDB" id="G7L640"/>
<evidence type="ECO:0000313" key="2">
    <source>
        <dbReference type="EMBL" id="AES77668.1"/>
    </source>
</evidence>
<evidence type="ECO:0000259" key="1">
    <source>
        <dbReference type="Pfam" id="PF13456"/>
    </source>
</evidence>
<accession>G7L640</accession>
<gene>
    <name evidence="2" type="ordered locus">MTR_7g013520</name>
</gene>
<dbReference type="EMBL" id="CM001223">
    <property type="protein sequence ID" value="AES77668.1"/>
    <property type="molecule type" value="Genomic_DNA"/>
</dbReference>
<protein>
    <submittedName>
        <fullName evidence="2">Glycosyltransferase family 28 protein</fullName>
    </submittedName>
</protein>
<dbReference type="Gene3D" id="3.30.420.10">
    <property type="entry name" value="Ribonuclease H-like superfamily/Ribonuclease H"/>
    <property type="match status" value="1"/>
</dbReference>
<dbReference type="HOGENOM" id="CLU_104361_0_0_1"/>
<dbReference type="InterPro" id="IPR044730">
    <property type="entry name" value="RNase_H-like_dom_plant"/>
</dbReference>
<reference evidence="2 4" key="1">
    <citation type="journal article" date="2011" name="Nature">
        <title>The Medicago genome provides insight into the evolution of rhizobial symbioses.</title>
        <authorList>
            <person name="Young N.D."/>
            <person name="Debelle F."/>
            <person name="Oldroyd G.E."/>
            <person name="Geurts R."/>
            <person name="Cannon S.B."/>
            <person name="Udvardi M.K."/>
            <person name="Benedito V.A."/>
            <person name="Mayer K.F."/>
            <person name="Gouzy J."/>
            <person name="Schoof H."/>
            <person name="Van de Peer Y."/>
            <person name="Proost S."/>
            <person name="Cook D.R."/>
            <person name="Meyers B.C."/>
            <person name="Spannagl M."/>
            <person name="Cheung F."/>
            <person name="De Mita S."/>
            <person name="Krishnakumar V."/>
            <person name="Gundlach H."/>
            <person name="Zhou S."/>
            <person name="Mudge J."/>
            <person name="Bharti A.K."/>
            <person name="Murray J.D."/>
            <person name="Naoumkina M.A."/>
            <person name="Rosen B."/>
            <person name="Silverstein K.A."/>
            <person name="Tang H."/>
            <person name="Rombauts S."/>
            <person name="Zhao P.X."/>
            <person name="Zhou P."/>
            <person name="Barbe V."/>
            <person name="Bardou P."/>
            <person name="Bechner M."/>
            <person name="Bellec A."/>
            <person name="Berger A."/>
            <person name="Berges H."/>
            <person name="Bidwell S."/>
            <person name="Bisseling T."/>
            <person name="Choisne N."/>
            <person name="Couloux A."/>
            <person name="Denny R."/>
            <person name="Deshpande S."/>
            <person name="Dai X."/>
            <person name="Doyle J.J."/>
            <person name="Dudez A.M."/>
            <person name="Farmer A.D."/>
            <person name="Fouteau S."/>
            <person name="Franken C."/>
            <person name="Gibelin C."/>
            <person name="Gish J."/>
            <person name="Goldstein S."/>
            <person name="Gonzalez A.J."/>
            <person name="Green P.J."/>
            <person name="Hallab A."/>
            <person name="Hartog M."/>
            <person name="Hua A."/>
            <person name="Humphray S.J."/>
            <person name="Jeong D.H."/>
            <person name="Jing Y."/>
            <person name="Jocker A."/>
            <person name="Kenton S.M."/>
            <person name="Kim D.J."/>
            <person name="Klee K."/>
            <person name="Lai H."/>
            <person name="Lang C."/>
            <person name="Lin S."/>
            <person name="Macmil S.L."/>
            <person name="Magdelenat G."/>
            <person name="Matthews L."/>
            <person name="McCorrison J."/>
            <person name="Monaghan E.L."/>
            <person name="Mun J.H."/>
            <person name="Najar F.Z."/>
            <person name="Nicholson C."/>
            <person name="Noirot C."/>
            <person name="O'Bleness M."/>
            <person name="Paule C.R."/>
            <person name="Poulain J."/>
            <person name="Prion F."/>
            <person name="Qin B."/>
            <person name="Qu C."/>
            <person name="Retzel E.F."/>
            <person name="Riddle C."/>
            <person name="Sallet E."/>
            <person name="Samain S."/>
            <person name="Samson N."/>
            <person name="Sanders I."/>
            <person name="Saurat O."/>
            <person name="Scarpelli C."/>
            <person name="Schiex T."/>
            <person name="Segurens B."/>
            <person name="Severin A.J."/>
            <person name="Sherrier D.J."/>
            <person name="Shi R."/>
            <person name="Sims S."/>
            <person name="Singer S.R."/>
            <person name="Sinharoy S."/>
            <person name="Sterck L."/>
            <person name="Viollet A."/>
            <person name="Wang B.B."/>
            <person name="Wang K."/>
            <person name="Wang M."/>
            <person name="Wang X."/>
            <person name="Warfsmann J."/>
            <person name="Weissenbach J."/>
            <person name="White D.D."/>
            <person name="White J.D."/>
            <person name="Wiley G.B."/>
            <person name="Wincker P."/>
            <person name="Xing Y."/>
            <person name="Yang L."/>
            <person name="Yao Z."/>
            <person name="Ying F."/>
            <person name="Zhai J."/>
            <person name="Zhou L."/>
            <person name="Zuber A."/>
            <person name="Denarie J."/>
            <person name="Dixon R.A."/>
            <person name="May G.D."/>
            <person name="Schwartz D.C."/>
            <person name="Rogers J."/>
            <person name="Quetier F."/>
            <person name="Town C.D."/>
            <person name="Roe B.A."/>
        </authorList>
    </citation>
    <scope>NUCLEOTIDE SEQUENCE [LARGE SCALE GENOMIC DNA]</scope>
    <source>
        <strain evidence="2">A17</strain>
        <strain evidence="3 4">cv. Jemalong A17</strain>
    </source>
</reference>
<dbReference type="CDD" id="cd06222">
    <property type="entry name" value="RNase_H_like"/>
    <property type="match status" value="1"/>
</dbReference>
<dbReference type="GO" id="GO:0003676">
    <property type="term" value="F:nucleic acid binding"/>
    <property type="evidence" value="ECO:0007669"/>
    <property type="project" value="InterPro"/>
</dbReference>
<dbReference type="GO" id="GO:0004523">
    <property type="term" value="F:RNA-DNA hybrid ribonuclease activity"/>
    <property type="evidence" value="ECO:0007669"/>
    <property type="project" value="InterPro"/>
</dbReference>
<evidence type="ECO:0000313" key="4">
    <source>
        <dbReference type="Proteomes" id="UP000002051"/>
    </source>
</evidence>
<dbReference type="PANTHER" id="PTHR47074:SF48">
    <property type="entry name" value="POLYNUCLEOTIDYL TRANSFERASE, RIBONUCLEASE H-LIKE SUPERFAMILY PROTEIN"/>
    <property type="match status" value="1"/>
</dbReference>
<dbReference type="eggNOG" id="ENOG502SFRN">
    <property type="taxonomic scope" value="Eukaryota"/>
</dbReference>
<dbReference type="PaxDb" id="3880-AES77668"/>
<name>G7L640_MEDTR</name>
<feature type="domain" description="RNase H type-1" evidence="1">
    <location>
        <begin position="60"/>
        <end position="134"/>
    </location>
</feature>
<dbReference type="Pfam" id="PF13456">
    <property type="entry name" value="RVT_3"/>
    <property type="match status" value="1"/>
</dbReference>
<dbReference type="STRING" id="3880.G7L640"/>
<reference evidence="2 4" key="2">
    <citation type="journal article" date="2014" name="BMC Genomics">
        <title>An improved genome release (version Mt4.0) for the model legume Medicago truncatula.</title>
        <authorList>
            <person name="Tang H."/>
            <person name="Krishnakumar V."/>
            <person name="Bidwell S."/>
            <person name="Rosen B."/>
            <person name="Chan A."/>
            <person name="Zhou S."/>
            <person name="Gentzbittel L."/>
            <person name="Childs K.L."/>
            <person name="Yandell M."/>
            <person name="Gundlach H."/>
            <person name="Mayer K.F."/>
            <person name="Schwartz D.C."/>
            <person name="Town C.D."/>
        </authorList>
    </citation>
    <scope>GENOME REANNOTATION</scope>
    <source>
        <strain evidence="2">A17</strain>
        <strain evidence="3 4">cv. Jemalong A17</strain>
    </source>
</reference>
<sequence>MEPMETPQSQSMGGFYRKSATVVERARNMVEDWQLPTTAPSSHQHRTIWQPPGVGRYKCNNDATFSSHLNHTGIGICVRDADGTFVLGKAFAYPCSVPVEVGEALGLHAALQWLSDMQFDNVDFETDSKLTADAFLSSRNDLSEFGSNVVAHALAREATSLASPAVYFDIPDCIETLIINEML</sequence>
<dbReference type="OMA" id="HQHRTIW"/>
<dbReference type="InterPro" id="IPR002156">
    <property type="entry name" value="RNaseH_domain"/>
</dbReference>
<dbReference type="PANTHER" id="PTHR47074">
    <property type="entry name" value="BNAC02G40300D PROTEIN"/>
    <property type="match status" value="1"/>
</dbReference>